<evidence type="ECO:0000313" key="3">
    <source>
        <dbReference type="Proteomes" id="UP000051008"/>
    </source>
</evidence>
<dbReference type="EMBL" id="AYYP01000040">
    <property type="protein sequence ID" value="KRM64157.1"/>
    <property type="molecule type" value="Genomic_DNA"/>
</dbReference>
<keyword evidence="1" id="KW-1133">Transmembrane helix</keyword>
<organism evidence="2 3">
    <name type="scientific">Ligilactobacillus agilis DSM 20509</name>
    <dbReference type="NCBI Taxonomy" id="1423718"/>
    <lineage>
        <taxon>Bacteria</taxon>
        <taxon>Bacillati</taxon>
        <taxon>Bacillota</taxon>
        <taxon>Bacilli</taxon>
        <taxon>Lactobacillales</taxon>
        <taxon>Lactobacillaceae</taxon>
        <taxon>Ligilactobacillus</taxon>
    </lineage>
</organism>
<evidence type="ECO:0000313" key="2">
    <source>
        <dbReference type="EMBL" id="KRM64157.1"/>
    </source>
</evidence>
<feature type="transmembrane region" description="Helical" evidence="1">
    <location>
        <begin position="190"/>
        <end position="215"/>
    </location>
</feature>
<feature type="transmembrane region" description="Helical" evidence="1">
    <location>
        <begin position="117"/>
        <end position="145"/>
    </location>
</feature>
<keyword evidence="3" id="KW-1185">Reference proteome</keyword>
<keyword evidence="1" id="KW-0812">Transmembrane</keyword>
<dbReference type="PANTHER" id="PTHR40076:SF1">
    <property type="entry name" value="MEMBRANE PROTEIN"/>
    <property type="match status" value="1"/>
</dbReference>
<feature type="transmembrane region" description="Helical" evidence="1">
    <location>
        <begin position="21"/>
        <end position="54"/>
    </location>
</feature>
<reference evidence="2 3" key="1">
    <citation type="journal article" date="2015" name="Genome Announc.">
        <title>Expanding the biotechnology potential of lactobacilli through comparative genomics of 213 strains and associated genera.</title>
        <authorList>
            <person name="Sun Z."/>
            <person name="Harris H.M."/>
            <person name="McCann A."/>
            <person name="Guo C."/>
            <person name="Argimon S."/>
            <person name="Zhang W."/>
            <person name="Yang X."/>
            <person name="Jeffery I.B."/>
            <person name="Cooney J.C."/>
            <person name="Kagawa T.F."/>
            <person name="Liu W."/>
            <person name="Song Y."/>
            <person name="Salvetti E."/>
            <person name="Wrobel A."/>
            <person name="Rasinkangas P."/>
            <person name="Parkhill J."/>
            <person name="Rea M.C."/>
            <person name="O'Sullivan O."/>
            <person name="Ritari J."/>
            <person name="Douillard F.P."/>
            <person name="Paul Ross R."/>
            <person name="Yang R."/>
            <person name="Briner A.E."/>
            <person name="Felis G.E."/>
            <person name="de Vos W.M."/>
            <person name="Barrangou R."/>
            <person name="Klaenhammer T.R."/>
            <person name="Caufield P.W."/>
            <person name="Cui Y."/>
            <person name="Zhang H."/>
            <person name="O'Toole P.W."/>
        </authorList>
    </citation>
    <scope>NUCLEOTIDE SEQUENCE [LARGE SCALE GENOMIC DNA]</scope>
    <source>
        <strain evidence="2 3">DSM 20509</strain>
    </source>
</reference>
<dbReference type="Pfam" id="PF06161">
    <property type="entry name" value="DUF975"/>
    <property type="match status" value="1"/>
</dbReference>
<comment type="caution">
    <text evidence="2">The sequence shown here is derived from an EMBL/GenBank/DDBJ whole genome shotgun (WGS) entry which is preliminary data.</text>
</comment>
<gene>
    <name evidence="2" type="ORF">FC14_GL000001</name>
</gene>
<accession>A0A0R2AAG6</accession>
<evidence type="ECO:0000256" key="1">
    <source>
        <dbReference type="SAM" id="Phobius"/>
    </source>
</evidence>
<name>A0A0R2AAG6_9LACO</name>
<feature type="transmembrane region" description="Helical" evidence="1">
    <location>
        <begin position="74"/>
        <end position="96"/>
    </location>
</feature>
<dbReference type="Proteomes" id="UP000051008">
    <property type="component" value="Unassembled WGS sequence"/>
</dbReference>
<proteinExistence type="predicted"/>
<keyword evidence="1" id="KW-0472">Membrane</keyword>
<protein>
    <submittedName>
        <fullName evidence="2">Integral membrane protein</fullName>
    </submittedName>
</protein>
<dbReference type="AlphaFoldDB" id="A0A0R2AAG6"/>
<dbReference type="PANTHER" id="PTHR40076">
    <property type="entry name" value="MEMBRANE PROTEIN-RELATED"/>
    <property type="match status" value="1"/>
</dbReference>
<sequence length="243" mass="27223">MKTMRTRSELKAHVKQTYKGNWGKAIGINILPIIGAIFSVVGVGALVAITVVALKTGVVDPNHLSDSNGGTSSGMVVNIIGTMIATGIAYSLLDWLRTGEQPASVVKAMFAVFSKQYFIPVLVLFIIRTIFEFFWTLLFIIPGIIKSYSYSQTYFIYKDCLASGRNEDMNYLDYVTESRKLMKGHKFELFVLQLSFLGWAILSVLTLGIGFIWLIPYINGVMAEFYNDLAGDKFTNRQFTKNY</sequence>
<dbReference type="InterPro" id="IPR010380">
    <property type="entry name" value="DUF975"/>
</dbReference>
<dbReference type="PATRIC" id="fig|1423718.3.peg.1"/>